<dbReference type="Gene3D" id="3.40.190.10">
    <property type="entry name" value="Periplasmic binding protein-like II"/>
    <property type="match status" value="1"/>
</dbReference>
<reference evidence="2 3" key="1">
    <citation type="submission" date="2018-07" db="EMBL/GenBank/DDBJ databases">
        <authorList>
            <person name="Quirk P.G."/>
            <person name="Krulwich T.A."/>
        </authorList>
    </citation>
    <scope>NUCLEOTIDE SEQUENCE [LARGE SCALE GENOMIC DNA]</scope>
    <source>
        <strain evidence="2 3">CC-BB4</strain>
    </source>
</reference>
<proteinExistence type="inferred from homology"/>
<comment type="similarity">
    <text evidence="1">Belongs to the UPF0065 (bug) family.</text>
</comment>
<dbReference type="Gene3D" id="3.40.190.150">
    <property type="entry name" value="Bordetella uptake gene, domain 1"/>
    <property type="match status" value="1"/>
</dbReference>
<name>A0A346A395_9HYPH</name>
<dbReference type="Proteomes" id="UP000254889">
    <property type="component" value="Chromosome"/>
</dbReference>
<dbReference type="OrthoDB" id="9780943at2"/>
<dbReference type="EMBL" id="CP031417">
    <property type="protein sequence ID" value="AXK83642.1"/>
    <property type="molecule type" value="Genomic_DNA"/>
</dbReference>
<dbReference type="InterPro" id="IPR042100">
    <property type="entry name" value="Bug_dom1"/>
</dbReference>
<dbReference type="PANTHER" id="PTHR42928:SF5">
    <property type="entry name" value="BLR1237 PROTEIN"/>
    <property type="match status" value="1"/>
</dbReference>
<dbReference type="PIRSF" id="PIRSF017082">
    <property type="entry name" value="YflP"/>
    <property type="match status" value="1"/>
</dbReference>
<dbReference type="KEGG" id="ptaw:DW352_25820"/>
<gene>
    <name evidence="2" type="ORF">DW352_25820</name>
</gene>
<dbReference type="InterPro" id="IPR005064">
    <property type="entry name" value="BUG"/>
</dbReference>
<protein>
    <submittedName>
        <fullName evidence="2">Tripartite tricarboxylate transporter substrate binding protein</fullName>
    </submittedName>
</protein>
<organism evidence="2 3">
    <name type="scientific">Pseudolabrys taiwanensis</name>
    <dbReference type="NCBI Taxonomy" id="331696"/>
    <lineage>
        <taxon>Bacteria</taxon>
        <taxon>Pseudomonadati</taxon>
        <taxon>Pseudomonadota</taxon>
        <taxon>Alphaproteobacteria</taxon>
        <taxon>Hyphomicrobiales</taxon>
        <taxon>Xanthobacteraceae</taxon>
        <taxon>Pseudolabrys</taxon>
    </lineage>
</organism>
<dbReference type="Pfam" id="PF03401">
    <property type="entry name" value="TctC"/>
    <property type="match status" value="1"/>
</dbReference>
<dbReference type="CDD" id="cd07012">
    <property type="entry name" value="PBP2_Bug_TTT"/>
    <property type="match status" value="1"/>
</dbReference>
<evidence type="ECO:0000313" key="2">
    <source>
        <dbReference type="EMBL" id="AXK83642.1"/>
    </source>
</evidence>
<dbReference type="AlphaFoldDB" id="A0A346A395"/>
<dbReference type="SUPFAM" id="SSF53850">
    <property type="entry name" value="Periplasmic binding protein-like II"/>
    <property type="match status" value="1"/>
</dbReference>
<keyword evidence="3" id="KW-1185">Reference proteome</keyword>
<evidence type="ECO:0000313" key="3">
    <source>
        <dbReference type="Proteomes" id="UP000254889"/>
    </source>
</evidence>
<evidence type="ECO:0000256" key="1">
    <source>
        <dbReference type="ARBA" id="ARBA00006987"/>
    </source>
</evidence>
<dbReference type="PANTHER" id="PTHR42928">
    <property type="entry name" value="TRICARBOXYLATE-BINDING PROTEIN"/>
    <property type="match status" value="1"/>
</dbReference>
<accession>A0A346A395</accession>
<sequence length="306" mass="32096">MLPAVAGAQNLPKNIRIIVPYPAGGAGDVLARVLAQSVSEKTGSTIIVEDRPGAGSIVGTEFAARATPDGTTLLLVENPYVLSAVLHPSVHYHPVDSFEPLCFVADTPAVLAVGGKSDIKNLDDFLKAAKAKAGAVTYGSTGPASIVHIAGELLRRDAKVDLTYVPYAGSPPAMNAALSGHITAVIANYSDLRAQIDAGGLRAIAVPANKRTPLLPDVPSLAELGFKDIEASVWFGFVAPKGTPKNVTDELIKQFTAAMDLPDVKEKVKSQGLVTSLSCGAPFGAFLADQHKKYIQFVREFDIKGE</sequence>